<dbReference type="RefSeq" id="WP_057002600.1">
    <property type="nucleotide sequence ID" value="NZ_AZGA01000049.1"/>
</dbReference>
<gene>
    <name evidence="6" type="ORF">FC83_GL002762</name>
</gene>
<dbReference type="GO" id="GO:0008422">
    <property type="term" value="F:beta-glucosidase activity"/>
    <property type="evidence" value="ECO:0007669"/>
    <property type="project" value="UniProtKB-ARBA"/>
</dbReference>
<dbReference type="PRINTS" id="PR00133">
    <property type="entry name" value="GLHYDRLASE3"/>
</dbReference>
<dbReference type="eggNOG" id="COG1472">
    <property type="taxonomic scope" value="Bacteria"/>
</dbReference>
<dbReference type="Gene3D" id="3.40.50.1700">
    <property type="entry name" value="Glycoside hydrolase family 3 C-terminal domain"/>
    <property type="match status" value="1"/>
</dbReference>
<dbReference type="InterPro" id="IPR036962">
    <property type="entry name" value="Glyco_hydro_3_N_sf"/>
</dbReference>
<dbReference type="SUPFAM" id="SSF51445">
    <property type="entry name" value="(Trans)glycosidases"/>
    <property type="match status" value="1"/>
</dbReference>
<evidence type="ECO:0000313" key="7">
    <source>
        <dbReference type="Proteomes" id="UP000051236"/>
    </source>
</evidence>
<dbReference type="InterPro" id="IPR017853">
    <property type="entry name" value="GH"/>
</dbReference>
<dbReference type="PANTHER" id="PTHR42715:SF10">
    <property type="entry name" value="BETA-GLUCOSIDASE"/>
    <property type="match status" value="1"/>
</dbReference>
<dbReference type="SMART" id="SM01217">
    <property type="entry name" value="Fn3_like"/>
    <property type="match status" value="1"/>
</dbReference>
<dbReference type="InterPro" id="IPR002772">
    <property type="entry name" value="Glyco_hydro_3_C"/>
</dbReference>
<dbReference type="EMBL" id="AZGA01000049">
    <property type="protein sequence ID" value="KRM33512.1"/>
    <property type="molecule type" value="Genomic_DNA"/>
</dbReference>
<evidence type="ECO:0000256" key="2">
    <source>
        <dbReference type="ARBA" id="ARBA00022801"/>
    </source>
</evidence>
<proteinExistence type="inferred from homology"/>
<evidence type="ECO:0000313" key="6">
    <source>
        <dbReference type="EMBL" id="KRM33512.1"/>
    </source>
</evidence>
<keyword evidence="2 4" id="KW-0378">Hydrolase</keyword>
<dbReference type="InterPro" id="IPR019800">
    <property type="entry name" value="Glyco_hydro_3_AS"/>
</dbReference>
<dbReference type="PATRIC" id="fig|1423734.3.peg.2807"/>
<keyword evidence="3" id="KW-0119">Carbohydrate metabolism</keyword>
<dbReference type="InterPro" id="IPR050288">
    <property type="entry name" value="Cellulose_deg_GH3"/>
</dbReference>
<keyword evidence="7" id="KW-1185">Reference proteome</keyword>
<accession>A0A0R1XTM6</accession>
<name>A0A0R1XTM6_9LACO</name>
<dbReference type="STRING" id="1423734.FC83_GL002762"/>
<sequence length="741" mass="80988">MQAIHNVISDLSLTEKASLVAGDKLWYTQAVKSAALPPLMMTDGPSGLRKQADSPAGENTGLGKAVTAVSYPASALTACSFDRQLLFEVGKNLGIAAHANDVGVLLGPGVNIKRSPLAGRNFEYFSEDPYLTGELGTQYVKGVQSENVGVAVKHFAANNREDQRFTNSSEIDPRTLREIYLAAFERIVKQANPASIMCSYNKLNGVLNSQNKALLTTILREEWNFQGLVMSDWGAVADHVAAIKAGLDLEMPGRGAASTAEIEAAVKAGTLDEAILDRAVQRILNLVMTYLPANSSADFYDLNQQHEFVRRAAAESMVLLKNDEAVLPLTPKDKLLIVGDLAQKPRYQGGGSSHVSEYQMATPVMAARRANAHFEFQQGYALAQTEPDDGLETKALEAAKKVDKVIVFAGYPEVKESEGFDKTDIDLPANQNHLIAQLTAVSAQVIVVLQNGSVVTMPWLDKVQGVLETYLAGEGVGEATFDVLSGKVNPSGKLAETFPVQLADNPTYLGFNKNPQTEVYREGLFVGYRYYDTKQITPLFPFGFGLSYTSFEYHNLAVQVGDDHVTVSFTIKNTGLRAGKEVAQIYVANHTSAIEKPQQELKQFIKVTLDPGQQKAVSVDLDRRAFSWYNADTAAFQVDNGSYEIKVAASSIDPKLQKTIDLQWTPVQQPLVTGETYLSDFLLRSDSQELLQQSKLKQVVESLTADKTNVAMLTNMPLRALASMGAQKQRLQRLYKLANNE</sequence>
<feature type="domain" description="Fibronectin type III-like" evidence="5">
    <location>
        <begin position="581"/>
        <end position="651"/>
    </location>
</feature>
<comment type="similarity">
    <text evidence="1 4">Belongs to the glycosyl hydrolase 3 family.</text>
</comment>
<dbReference type="InterPro" id="IPR026891">
    <property type="entry name" value="Fn3-like"/>
</dbReference>
<dbReference type="InterPro" id="IPR036881">
    <property type="entry name" value="Glyco_hydro_3_C_sf"/>
</dbReference>
<dbReference type="Pfam" id="PF14310">
    <property type="entry name" value="Fn3-like"/>
    <property type="match status" value="1"/>
</dbReference>
<dbReference type="GO" id="GO:0005975">
    <property type="term" value="P:carbohydrate metabolic process"/>
    <property type="evidence" value="ECO:0007669"/>
    <property type="project" value="InterPro"/>
</dbReference>
<organism evidence="6 7">
    <name type="scientific">Agrilactobacillus composti DSM 18527 = JCM 14202</name>
    <dbReference type="NCBI Taxonomy" id="1423734"/>
    <lineage>
        <taxon>Bacteria</taxon>
        <taxon>Bacillati</taxon>
        <taxon>Bacillota</taxon>
        <taxon>Bacilli</taxon>
        <taxon>Lactobacillales</taxon>
        <taxon>Lactobacillaceae</taxon>
        <taxon>Agrilactobacillus</taxon>
    </lineage>
</organism>
<dbReference type="Pfam" id="PF00933">
    <property type="entry name" value="Glyco_hydro_3"/>
    <property type="match status" value="1"/>
</dbReference>
<dbReference type="InterPro" id="IPR013783">
    <property type="entry name" value="Ig-like_fold"/>
</dbReference>
<dbReference type="FunFam" id="2.60.40.10:FF:000495">
    <property type="entry name" value="Periplasmic beta-glucosidase"/>
    <property type="match status" value="1"/>
</dbReference>
<evidence type="ECO:0000256" key="1">
    <source>
        <dbReference type="ARBA" id="ARBA00005336"/>
    </source>
</evidence>
<dbReference type="PANTHER" id="PTHR42715">
    <property type="entry name" value="BETA-GLUCOSIDASE"/>
    <property type="match status" value="1"/>
</dbReference>
<dbReference type="SUPFAM" id="SSF52279">
    <property type="entry name" value="Beta-D-glucan exohydrolase, C-terminal domain"/>
    <property type="match status" value="1"/>
</dbReference>
<dbReference type="Gene3D" id="3.20.20.300">
    <property type="entry name" value="Glycoside hydrolase, family 3, N-terminal domain"/>
    <property type="match status" value="1"/>
</dbReference>
<dbReference type="PROSITE" id="PS00775">
    <property type="entry name" value="GLYCOSYL_HYDROL_F3"/>
    <property type="match status" value="1"/>
</dbReference>
<evidence type="ECO:0000259" key="5">
    <source>
        <dbReference type="SMART" id="SM01217"/>
    </source>
</evidence>
<dbReference type="InterPro" id="IPR001764">
    <property type="entry name" value="Glyco_hydro_3_N"/>
</dbReference>
<dbReference type="Proteomes" id="UP000051236">
    <property type="component" value="Unassembled WGS sequence"/>
</dbReference>
<comment type="caution">
    <text evidence="6">The sequence shown here is derived from an EMBL/GenBank/DDBJ whole genome shotgun (WGS) entry which is preliminary data.</text>
</comment>
<dbReference type="AlphaFoldDB" id="A0A0R1XTM6"/>
<keyword evidence="4" id="KW-0326">Glycosidase</keyword>
<dbReference type="Pfam" id="PF01915">
    <property type="entry name" value="Glyco_hydro_3_C"/>
    <property type="match status" value="1"/>
</dbReference>
<evidence type="ECO:0000256" key="3">
    <source>
        <dbReference type="ARBA" id="ARBA00023277"/>
    </source>
</evidence>
<evidence type="ECO:0000256" key="4">
    <source>
        <dbReference type="RuleBase" id="RU361161"/>
    </source>
</evidence>
<dbReference type="Gene3D" id="2.60.40.10">
    <property type="entry name" value="Immunoglobulins"/>
    <property type="match status" value="1"/>
</dbReference>
<protein>
    <submittedName>
        <fullName evidence="6">Glucan 1,4-beta-glucosidase</fullName>
    </submittedName>
</protein>
<reference evidence="6 7" key="1">
    <citation type="journal article" date="2015" name="Genome Announc.">
        <title>Expanding the biotechnology potential of lactobacilli through comparative genomics of 213 strains and associated genera.</title>
        <authorList>
            <person name="Sun Z."/>
            <person name="Harris H.M."/>
            <person name="McCann A."/>
            <person name="Guo C."/>
            <person name="Argimon S."/>
            <person name="Zhang W."/>
            <person name="Yang X."/>
            <person name="Jeffery I.B."/>
            <person name="Cooney J.C."/>
            <person name="Kagawa T.F."/>
            <person name="Liu W."/>
            <person name="Song Y."/>
            <person name="Salvetti E."/>
            <person name="Wrobel A."/>
            <person name="Rasinkangas P."/>
            <person name="Parkhill J."/>
            <person name="Rea M.C."/>
            <person name="O'Sullivan O."/>
            <person name="Ritari J."/>
            <person name="Douillard F.P."/>
            <person name="Paul Ross R."/>
            <person name="Yang R."/>
            <person name="Briner A.E."/>
            <person name="Felis G.E."/>
            <person name="de Vos W.M."/>
            <person name="Barrangou R."/>
            <person name="Klaenhammer T.R."/>
            <person name="Caufield P.W."/>
            <person name="Cui Y."/>
            <person name="Zhang H."/>
            <person name="O'Toole P.W."/>
        </authorList>
    </citation>
    <scope>NUCLEOTIDE SEQUENCE [LARGE SCALE GENOMIC DNA]</scope>
    <source>
        <strain evidence="6 7">DSM 18527</strain>
    </source>
</reference>